<reference evidence="2" key="1">
    <citation type="journal article" date="2005" name="PLoS Biol.">
        <title>The genomes of Oryza sativa: a history of duplications.</title>
        <authorList>
            <person name="Yu J."/>
            <person name="Wang J."/>
            <person name="Lin W."/>
            <person name="Li S."/>
            <person name="Li H."/>
            <person name="Zhou J."/>
            <person name="Ni P."/>
            <person name="Dong W."/>
            <person name="Hu S."/>
            <person name="Zeng C."/>
            <person name="Zhang J."/>
            <person name="Zhang Y."/>
            <person name="Li R."/>
            <person name="Xu Z."/>
            <person name="Li S."/>
            <person name="Li X."/>
            <person name="Zheng H."/>
            <person name="Cong L."/>
            <person name="Lin L."/>
            <person name="Yin J."/>
            <person name="Geng J."/>
            <person name="Li G."/>
            <person name="Shi J."/>
            <person name="Liu J."/>
            <person name="Lv H."/>
            <person name="Li J."/>
            <person name="Wang J."/>
            <person name="Deng Y."/>
            <person name="Ran L."/>
            <person name="Shi X."/>
            <person name="Wang X."/>
            <person name="Wu Q."/>
            <person name="Li C."/>
            <person name="Ren X."/>
            <person name="Wang J."/>
            <person name="Wang X."/>
            <person name="Li D."/>
            <person name="Liu D."/>
            <person name="Zhang X."/>
            <person name="Ji Z."/>
            <person name="Zhao W."/>
            <person name="Sun Y."/>
            <person name="Zhang Z."/>
            <person name="Bao J."/>
            <person name="Han Y."/>
            <person name="Dong L."/>
            <person name="Ji J."/>
            <person name="Chen P."/>
            <person name="Wu S."/>
            <person name="Liu J."/>
            <person name="Xiao Y."/>
            <person name="Bu D."/>
            <person name="Tan J."/>
            <person name="Yang L."/>
            <person name="Ye C."/>
            <person name="Zhang J."/>
            <person name="Xu J."/>
            <person name="Zhou Y."/>
            <person name="Yu Y."/>
            <person name="Zhang B."/>
            <person name="Zhuang S."/>
            <person name="Wei H."/>
            <person name="Liu B."/>
            <person name="Lei M."/>
            <person name="Yu H."/>
            <person name="Li Y."/>
            <person name="Xu H."/>
            <person name="Wei S."/>
            <person name="He X."/>
            <person name="Fang L."/>
            <person name="Zhang Z."/>
            <person name="Zhang Y."/>
            <person name="Huang X."/>
            <person name="Su Z."/>
            <person name="Tong W."/>
            <person name="Li J."/>
            <person name="Tong Z."/>
            <person name="Li S."/>
            <person name="Ye J."/>
            <person name="Wang L."/>
            <person name="Fang L."/>
            <person name="Lei T."/>
            <person name="Chen C."/>
            <person name="Chen H."/>
            <person name="Xu Z."/>
            <person name="Li H."/>
            <person name="Huang H."/>
            <person name="Zhang F."/>
            <person name="Xu H."/>
            <person name="Li N."/>
            <person name="Zhao C."/>
            <person name="Li S."/>
            <person name="Dong L."/>
            <person name="Huang Y."/>
            <person name="Li L."/>
            <person name="Xi Y."/>
            <person name="Qi Q."/>
            <person name="Li W."/>
            <person name="Zhang B."/>
            <person name="Hu W."/>
            <person name="Zhang Y."/>
            <person name="Tian X."/>
            <person name="Jiao Y."/>
            <person name="Liang X."/>
            <person name="Jin J."/>
            <person name="Gao L."/>
            <person name="Zheng W."/>
            <person name="Hao B."/>
            <person name="Liu S."/>
            <person name="Wang W."/>
            <person name="Yuan L."/>
            <person name="Cao M."/>
            <person name="McDermott J."/>
            <person name="Samudrala R."/>
            <person name="Wang J."/>
            <person name="Wong G.K."/>
            <person name="Yang H."/>
        </authorList>
    </citation>
    <scope>NUCLEOTIDE SEQUENCE [LARGE SCALE GENOMIC DNA]</scope>
</reference>
<feature type="compositionally biased region" description="Low complexity" evidence="1">
    <location>
        <begin position="28"/>
        <end position="39"/>
    </location>
</feature>
<dbReference type="Proteomes" id="UP000007752">
    <property type="component" value="Chromosome 4"/>
</dbReference>
<evidence type="ECO:0000256" key="1">
    <source>
        <dbReference type="SAM" id="MobiDB-lite"/>
    </source>
</evidence>
<reference evidence="2" key="2">
    <citation type="submission" date="2008-12" db="EMBL/GenBank/DDBJ databases">
        <title>Improved gene annotation of the rice (Oryza sativa) genomes.</title>
        <authorList>
            <person name="Wang J."/>
            <person name="Li R."/>
            <person name="Fan W."/>
            <person name="Huang Q."/>
            <person name="Zhang J."/>
            <person name="Zhou Y."/>
            <person name="Hu Y."/>
            <person name="Zi S."/>
            <person name="Li J."/>
            <person name="Ni P."/>
            <person name="Zheng H."/>
            <person name="Zhang Y."/>
            <person name="Zhao M."/>
            <person name="Hao Q."/>
            <person name="McDermott J."/>
            <person name="Samudrala R."/>
            <person name="Kristiansen K."/>
            <person name="Wong G.K.-S."/>
        </authorList>
    </citation>
    <scope>NUCLEOTIDE SEQUENCE</scope>
</reference>
<dbReference type="Gene3D" id="3.40.50.2000">
    <property type="entry name" value="Glycogen Phosphorylase B"/>
    <property type="match status" value="1"/>
</dbReference>
<dbReference type="EMBL" id="CM000141">
    <property type="protein sequence ID" value="EEE60428.1"/>
    <property type="molecule type" value="Genomic_DNA"/>
</dbReference>
<dbReference type="PlantReactome" id="R-OSA-9608520">
    <property type="pathway name" value="Abscisic acid homeostasis"/>
</dbReference>
<dbReference type="HOGENOM" id="CLU_124132_0_0_1"/>
<feature type="region of interest" description="Disordered" evidence="1">
    <location>
        <begin position="23"/>
        <end position="59"/>
    </location>
</feature>
<feature type="compositionally biased region" description="Pro residues" evidence="1">
    <location>
        <begin position="50"/>
        <end position="59"/>
    </location>
</feature>
<proteinExistence type="predicted"/>
<sequence length="164" mass="18519">MRRRTSCSSRSWRRATSYRRWTPHCCGPPTARSAPSSPRQPRRRGRAPPSTRPGGPPRRVPARLRHLLLHARPTCLVADFCHPWASELAAGLTVPRLTFFSMSAFCLLCQHNVERFGAYDSVADDNAPVVVPGLARTIEVTRAQAPGFFRVARWDKFADDVERR</sequence>
<organism evidence="2">
    <name type="scientific">Oryza sativa subsp. japonica</name>
    <name type="common">Rice</name>
    <dbReference type="NCBI Taxonomy" id="39947"/>
    <lineage>
        <taxon>Eukaryota</taxon>
        <taxon>Viridiplantae</taxon>
        <taxon>Streptophyta</taxon>
        <taxon>Embryophyta</taxon>
        <taxon>Tracheophyta</taxon>
        <taxon>Spermatophyta</taxon>
        <taxon>Magnoliopsida</taxon>
        <taxon>Liliopsida</taxon>
        <taxon>Poales</taxon>
        <taxon>Poaceae</taxon>
        <taxon>BOP clade</taxon>
        <taxon>Oryzoideae</taxon>
        <taxon>Oryzeae</taxon>
        <taxon>Oryzinae</taxon>
        <taxon>Oryza</taxon>
        <taxon>Oryza sativa</taxon>
    </lineage>
</organism>
<gene>
    <name evidence="2" type="ORF">OsJ_13632</name>
</gene>
<evidence type="ECO:0000313" key="2">
    <source>
        <dbReference type="EMBL" id="EEE60428.1"/>
    </source>
</evidence>
<dbReference type="SUPFAM" id="SSF53756">
    <property type="entry name" value="UDP-Glycosyltransferase/glycogen phosphorylase"/>
    <property type="match status" value="1"/>
</dbReference>
<name>B9FDG1_ORYSJ</name>
<dbReference type="AlphaFoldDB" id="B9FDG1"/>
<accession>B9FDG1</accession>
<protein>
    <submittedName>
        <fullName evidence="2">Uncharacterized protein</fullName>
    </submittedName>
</protein>